<dbReference type="Gene3D" id="3.30.1490.480">
    <property type="entry name" value="Endolytic murein transglycosylase"/>
    <property type="match status" value="1"/>
</dbReference>
<dbReference type="GO" id="GO:0016829">
    <property type="term" value="F:lyase activity"/>
    <property type="evidence" value="ECO:0007669"/>
    <property type="project" value="UniProtKB-KW"/>
</dbReference>
<evidence type="ECO:0000256" key="4">
    <source>
        <dbReference type="ARBA" id="ARBA00023136"/>
    </source>
</evidence>
<dbReference type="PANTHER" id="PTHR30518">
    <property type="entry name" value="ENDOLYTIC MUREIN TRANSGLYCOSYLASE"/>
    <property type="match status" value="1"/>
</dbReference>
<feature type="transmembrane region" description="Helical" evidence="7">
    <location>
        <begin position="6"/>
        <end position="30"/>
    </location>
</feature>
<gene>
    <name evidence="8" type="ORF">METZ01_LOCUS154778</name>
</gene>
<evidence type="ECO:0000256" key="3">
    <source>
        <dbReference type="ARBA" id="ARBA00022989"/>
    </source>
</evidence>
<feature type="non-terminal residue" evidence="8">
    <location>
        <position position="117"/>
    </location>
</feature>
<accession>A0A382AKM0</accession>
<dbReference type="InterPro" id="IPR003770">
    <property type="entry name" value="MLTG-like"/>
</dbReference>
<dbReference type="EMBL" id="UINC01025751">
    <property type="protein sequence ID" value="SVB01924.1"/>
    <property type="molecule type" value="Genomic_DNA"/>
</dbReference>
<sequence>MTLHRIALGGLVVVVLGVAVAGVATMRLVARWEAPYRGFPTAEVFVQITPGSGARAIGGQLVESGVVQDEWAFRYALWKTNLGRELKAGEYRFDQPLSVSQVVSKIARGDVHLRPLM</sequence>
<keyword evidence="6" id="KW-0961">Cell wall biogenesis/degradation</keyword>
<evidence type="ECO:0000256" key="7">
    <source>
        <dbReference type="SAM" id="Phobius"/>
    </source>
</evidence>
<organism evidence="8">
    <name type="scientific">marine metagenome</name>
    <dbReference type="NCBI Taxonomy" id="408172"/>
    <lineage>
        <taxon>unclassified sequences</taxon>
        <taxon>metagenomes</taxon>
        <taxon>ecological metagenomes</taxon>
    </lineage>
</organism>
<keyword evidence="3 7" id="KW-1133">Transmembrane helix</keyword>
<name>A0A382AKM0_9ZZZZ</name>
<evidence type="ECO:0000256" key="5">
    <source>
        <dbReference type="ARBA" id="ARBA00023239"/>
    </source>
</evidence>
<dbReference type="PANTHER" id="PTHR30518:SF2">
    <property type="entry name" value="ENDOLYTIC MUREIN TRANSGLYCOSYLASE"/>
    <property type="match status" value="1"/>
</dbReference>
<dbReference type="Pfam" id="PF02618">
    <property type="entry name" value="YceG"/>
    <property type="match status" value="1"/>
</dbReference>
<evidence type="ECO:0000256" key="1">
    <source>
        <dbReference type="ARBA" id="ARBA00022475"/>
    </source>
</evidence>
<keyword evidence="1" id="KW-1003">Cell membrane</keyword>
<reference evidence="8" key="1">
    <citation type="submission" date="2018-05" db="EMBL/GenBank/DDBJ databases">
        <authorList>
            <person name="Lanie J.A."/>
            <person name="Ng W.-L."/>
            <person name="Kazmierczak K.M."/>
            <person name="Andrzejewski T.M."/>
            <person name="Davidsen T.M."/>
            <person name="Wayne K.J."/>
            <person name="Tettelin H."/>
            <person name="Glass J.I."/>
            <person name="Rusch D."/>
            <person name="Podicherti R."/>
            <person name="Tsui H.-C.T."/>
            <person name="Winkler M.E."/>
        </authorList>
    </citation>
    <scope>NUCLEOTIDE SEQUENCE</scope>
</reference>
<evidence type="ECO:0000256" key="2">
    <source>
        <dbReference type="ARBA" id="ARBA00022692"/>
    </source>
</evidence>
<evidence type="ECO:0000256" key="6">
    <source>
        <dbReference type="ARBA" id="ARBA00023316"/>
    </source>
</evidence>
<protein>
    <recommendedName>
        <fullName evidence="9">Aminodeoxychorismate lyase</fullName>
    </recommendedName>
</protein>
<dbReference type="GO" id="GO:0071555">
    <property type="term" value="P:cell wall organization"/>
    <property type="evidence" value="ECO:0007669"/>
    <property type="project" value="UniProtKB-KW"/>
</dbReference>
<proteinExistence type="predicted"/>
<keyword evidence="2 7" id="KW-0812">Transmembrane</keyword>
<evidence type="ECO:0008006" key="9">
    <source>
        <dbReference type="Google" id="ProtNLM"/>
    </source>
</evidence>
<keyword evidence="5" id="KW-0456">Lyase</keyword>
<dbReference type="AlphaFoldDB" id="A0A382AKM0"/>
<evidence type="ECO:0000313" key="8">
    <source>
        <dbReference type="EMBL" id="SVB01924.1"/>
    </source>
</evidence>
<keyword evidence="4 7" id="KW-0472">Membrane</keyword>